<dbReference type="InterPro" id="IPR019223">
    <property type="entry name" value="DUF2147"/>
</dbReference>
<gene>
    <name evidence="3" type="ORF">LVJ82_08210</name>
</gene>
<dbReference type="EMBL" id="CP091511">
    <property type="protein sequence ID" value="UOO90932.1"/>
    <property type="molecule type" value="Genomic_DNA"/>
</dbReference>
<name>A0ABY4E651_9NEIS</name>
<evidence type="ECO:0000256" key="1">
    <source>
        <dbReference type="SAM" id="SignalP"/>
    </source>
</evidence>
<proteinExistence type="predicted"/>
<feature type="domain" description="DUF2147" evidence="2">
    <location>
        <begin position="24"/>
        <end position="138"/>
    </location>
</feature>
<evidence type="ECO:0000259" key="2">
    <source>
        <dbReference type="Pfam" id="PF09917"/>
    </source>
</evidence>
<reference evidence="3 4" key="1">
    <citation type="journal article" date="2022" name="Res Sq">
        <title>Evolution of multicellular longitudinally dividing oral cavity symbionts (Neisseriaceae).</title>
        <authorList>
            <person name="Nyongesa S."/>
            <person name="Weber P."/>
            <person name="Bernet E."/>
            <person name="Pullido F."/>
            <person name="Nieckarz M."/>
            <person name="Delaby M."/>
            <person name="Nieves C."/>
            <person name="Viehboeck T."/>
            <person name="Krause N."/>
            <person name="Rivera-Millot A."/>
            <person name="Nakamura A."/>
            <person name="Vischer N."/>
            <person name="VanNieuwenhze M."/>
            <person name="Brun Y."/>
            <person name="Cava F."/>
            <person name="Bulgheresi S."/>
            <person name="Veyrier F."/>
        </authorList>
    </citation>
    <scope>NUCLEOTIDE SEQUENCE [LARGE SCALE GENOMIC DNA]</scope>
    <source>
        <strain evidence="3 4">SN4</strain>
    </source>
</reference>
<dbReference type="PANTHER" id="PTHR36919:SF3">
    <property type="entry name" value="BLL5882 PROTEIN"/>
    <property type="match status" value="1"/>
</dbReference>
<dbReference type="Pfam" id="PF09917">
    <property type="entry name" value="DUF2147"/>
    <property type="match status" value="1"/>
</dbReference>
<dbReference type="PANTHER" id="PTHR36919">
    <property type="entry name" value="BLR1215 PROTEIN"/>
    <property type="match status" value="1"/>
</dbReference>
<protein>
    <submittedName>
        <fullName evidence="3">DUF2147 domain-containing protein</fullName>
    </submittedName>
</protein>
<dbReference type="Proteomes" id="UP000832011">
    <property type="component" value="Chromosome"/>
</dbReference>
<sequence>MIKHVLLLSMLCSAGLAMAQDISGKWRTIDDETKKPKAIVQISKNGDSYSGRIISLEAGVENKCAGCSGAQKGGPLVGLTVVRGLKADGDGYSGGSIFDPKSGKTYKANAELANGGKSLKVRGYIGVSALGRTQTWQRVQ</sequence>
<feature type="signal peptide" evidence="1">
    <location>
        <begin position="1"/>
        <end position="19"/>
    </location>
</feature>
<keyword evidence="4" id="KW-1185">Reference proteome</keyword>
<keyword evidence="1" id="KW-0732">Signal</keyword>
<evidence type="ECO:0000313" key="3">
    <source>
        <dbReference type="EMBL" id="UOO90932.1"/>
    </source>
</evidence>
<accession>A0ABY4E651</accession>
<organism evidence="3 4">
    <name type="scientific">Vitreoscilla massiliensis</name>
    <dbReference type="NCBI Taxonomy" id="1689272"/>
    <lineage>
        <taxon>Bacteria</taxon>
        <taxon>Pseudomonadati</taxon>
        <taxon>Pseudomonadota</taxon>
        <taxon>Betaproteobacteria</taxon>
        <taxon>Neisseriales</taxon>
        <taxon>Neisseriaceae</taxon>
        <taxon>Vitreoscilla</taxon>
    </lineage>
</organism>
<evidence type="ECO:0000313" key="4">
    <source>
        <dbReference type="Proteomes" id="UP000832011"/>
    </source>
</evidence>
<dbReference type="RefSeq" id="WP_058305290.1">
    <property type="nucleotide sequence ID" value="NZ_CABKVG010000006.1"/>
</dbReference>
<feature type="chain" id="PRO_5045935823" evidence="1">
    <location>
        <begin position="20"/>
        <end position="140"/>
    </location>
</feature>
<dbReference type="Gene3D" id="2.40.128.520">
    <property type="match status" value="1"/>
</dbReference>